<protein>
    <submittedName>
        <fullName evidence="5">DNA repair protein RadC</fullName>
    </submittedName>
</protein>
<evidence type="ECO:0000256" key="1">
    <source>
        <dbReference type="ARBA" id="ARBA00023049"/>
    </source>
</evidence>
<gene>
    <name evidence="5" type="ORF">HK17_00430</name>
</gene>
<dbReference type="PANTHER" id="PTHR30471">
    <property type="entry name" value="DNA REPAIR PROTEIN RADC"/>
    <property type="match status" value="1"/>
</dbReference>
<keyword evidence="1" id="KW-0645">Protease</keyword>
<dbReference type="Gene3D" id="1.10.150.20">
    <property type="entry name" value="5' to 3' exonuclease, C-terminal subdomain"/>
    <property type="match status" value="1"/>
</dbReference>
<dbReference type="InterPro" id="IPR010994">
    <property type="entry name" value="RuvA_2-like"/>
</dbReference>
<accession>A0A252AWQ5</accession>
<feature type="region of interest" description="Disordered" evidence="2">
    <location>
        <begin position="1"/>
        <end position="32"/>
    </location>
</feature>
<dbReference type="Gene3D" id="3.40.140.10">
    <property type="entry name" value="Cytidine Deaminase, domain 2"/>
    <property type="match status" value="1"/>
</dbReference>
<dbReference type="EMBL" id="JOPA01000010">
    <property type="protein sequence ID" value="OUI95109.1"/>
    <property type="molecule type" value="Genomic_DNA"/>
</dbReference>
<name>A0A252AWQ5_9PROT</name>
<evidence type="ECO:0000259" key="4">
    <source>
        <dbReference type="Pfam" id="PF20582"/>
    </source>
</evidence>
<reference evidence="6" key="1">
    <citation type="submission" date="2014-06" db="EMBL/GenBank/DDBJ databases">
        <authorList>
            <person name="Winans N.J."/>
            <person name="Newell P.D."/>
            <person name="Douglas A.E."/>
        </authorList>
    </citation>
    <scope>NUCLEOTIDE SEQUENCE [LARGE SCALE GENOMIC DNA]</scope>
</reference>
<keyword evidence="1" id="KW-0482">Metalloprotease</keyword>
<dbReference type="InterPro" id="IPR046778">
    <property type="entry name" value="UPF0758_N"/>
</dbReference>
<dbReference type="InterPro" id="IPR001405">
    <property type="entry name" value="UPF0758"/>
</dbReference>
<dbReference type="PANTHER" id="PTHR30471:SF3">
    <property type="entry name" value="UPF0758 PROTEIN YEES-RELATED"/>
    <property type="match status" value="1"/>
</dbReference>
<organism evidence="5 6">
    <name type="scientific">Acetobacter indonesiensis</name>
    <dbReference type="NCBI Taxonomy" id="104101"/>
    <lineage>
        <taxon>Bacteria</taxon>
        <taxon>Pseudomonadati</taxon>
        <taxon>Pseudomonadota</taxon>
        <taxon>Alphaproteobacteria</taxon>
        <taxon>Acetobacterales</taxon>
        <taxon>Acetobacteraceae</taxon>
        <taxon>Acetobacter</taxon>
    </lineage>
</organism>
<sequence length="267" mass="28994">MDGPLREEKRARPEARKAPIFPSTGPSGHRQRMRWRVLQRGASSLADYEILEMLLFPGVPRRDTKPLAKALLNHFGSLAAVLGASEDALRAAGVGPANCKLLGLVPPIADRMGTPDAVCRTDIGSWDNLLAYCDTHYAGLPAGSLRVLFLDSRNQLLEDEAVPADGLTAESARGQMVSPALEKAQQDNPVRQAVAKILQRALALHASALITVRLAEPSVTPDRQMAADSPFVQALLKNAPLLTVELHDHLVLQNGAWRSFRLVGQDW</sequence>
<dbReference type="SUPFAM" id="SSF47781">
    <property type="entry name" value="RuvA domain 2-like"/>
    <property type="match status" value="1"/>
</dbReference>
<dbReference type="Proteomes" id="UP000194641">
    <property type="component" value="Unassembled WGS sequence"/>
</dbReference>
<dbReference type="RefSeq" id="WP_086658903.1">
    <property type="nucleotide sequence ID" value="NZ_JBJJWX010000015.1"/>
</dbReference>
<dbReference type="Pfam" id="PF20582">
    <property type="entry name" value="UPF0758_N"/>
    <property type="match status" value="1"/>
</dbReference>
<feature type="compositionally biased region" description="Basic and acidic residues" evidence="2">
    <location>
        <begin position="1"/>
        <end position="17"/>
    </location>
</feature>
<dbReference type="Pfam" id="PF04002">
    <property type="entry name" value="RadC"/>
    <property type="match status" value="1"/>
</dbReference>
<feature type="domain" description="RadC-like JAB" evidence="3">
    <location>
        <begin position="194"/>
        <end position="261"/>
    </location>
</feature>
<evidence type="ECO:0000256" key="2">
    <source>
        <dbReference type="SAM" id="MobiDB-lite"/>
    </source>
</evidence>
<proteinExistence type="predicted"/>
<evidence type="ECO:0000313" key="6">
    <source>
        <dbReference type="Proteomes" id="UP000194641"/>
    </source>
</evidence>
<feature type="domain" description="UPF0758" evidence="4">
    <location>
        <begin position="31"/>
        <end position="98"/>
    </location>
</feature>
<dbReference type="AlphaFoldDB" id="A0A252AWQ5"/>
<evidence type="ECO:0000313" key="5">
    <source>
        <dbReference type="EMBL" id="OUI95109.1"/>
    </source>
</evidence>
<keyword evidence="1" id="KW-0378">Hydrolase</keyword>
<comment type="caution">
    <text evidence="5">The sequence shown here is derived from an EMBL/GenBank/DDBJ whole genome shotgun (WGS) entry which is preliminary data.</text>
</comment>
<dbReference type="InterPro" id="IPR025657">
    <property type="entry name" value="RadC_JAB"/>
</dbReference>
<evidence type="ECO:0000259" key="3">
    <source>
        <dbReference type="Pfam" id="PF04002"/>
    </source>
</evidence>